<evidence type="ECO:0000256" key="1">
    <source>
        <dbReference type="ARBA" id="ARBA00022676"/>
    </source>
</evidence>
<dbReference type="GO" id="GO:0016757">
    <property type="term" value="F:glycosyltransferase activity"/>
    <property type="evidence" value="ECO:0007669"/>
    <property type="project" value="UniProtKB-KW"/>
</dbReference>
<name>A0A6C0B1Z3_9ZZZZ</name>
<dbReference type="Pfam" id="PF05637">
    <property type="entry name" value="Glyco_transf_34"/>
    <property type="match status" value="1"/>
</dbReference>
<sequence length="264" mass="30075">MEKLHLVIILILFILLSILYELANTETFESTKGGAVLMYCTPNLFDGWARHSLYLNKKYAEKHGYEFILVSDPYDGSVTHAWQKIPAMIKALDDGHKFVMYIDTDAVYNKHDITIESIIEKYPGDILICSDESNSGGLYKTNGGAVIAKNTQNARDLLNSWWALRDKYTNFAFEQAAISDIYQKKLPEIDGSTISVAPENEFNSVYSDVLNYTNDLEKPPPDIFVLHFMAMDNDLREKAFTKLRGIYDKNEHSEGFAAYNLNKL</sequence>
<accession>A0A6C0B1Z3</accession>
<dbReference type="InterPro" id="IPR029044">
    <property type="entry name" value="Nucleotide-diphossugar_trans"/>
</dbReference>
<dbReference type="EMBL" id="MN739052">
    <property type="protein sequence ID" value="QHS86237.1"/>
    <property type="molecule type" value="Genomic_DNA"/>
</dbReference>
<dbReference type="PANTHER" id="PTHR31306">
    <property type="entry name" value="ALPHA-1,6-MANNOSYLTRANSFERASE MNN11-RELATED"/>
    <property type="match status" value="1"/>
</dbReference>
<dbReference type="GO" id="GO:0006487">
    <property type="term" value="P:protein N-linked glycosylation"/>
    <property type="evidence" value="ECO:0007669"/>
    <property type="project" value="TreeGrafter"/>
</dbReference>
<dbReference type="AlphaFoldDB" id="A0A6C0B1Z3"/>
<evidence type="ECO:0000313" key="3">
    <source>
        <dbReference type="EMBL" id="QHS86237.1"/>
    </source>
</evidence>
<proteinExistence type="predicted"/>
<keyword evidence="1" id="KW-0328">Glycosyltransferase</keyword>
<organism evidence="3">
    <name type="scientific">viral metagenome</name>
    <dbReference type="NCBI Taxonomy" id="1070528"/>
    <lineage>
        <taxon>unclassified sequences</taxon>
        <taxon>metagenomes</taxon>
        <taxon>organismal metagenomes</taxon>
    </lineage>
</organism>
<protein>
    <submittedName>
        <fullName evidence="3">Uncharacterized protein</fullName>
    </submittedName>
</protein>
<evidence type="ECO:0000256" key="2">
    <source>
        <dbReference type="ARBA" id="ARBA00022679"/>
    </source>
</evidence>
<dbReference type="PANTHER" id="PTHR31306:SF4">
    <property type="entry name" value="ALPHA-1,2-GALACTOSYLTRANSFERASE"/>
    <property type="match status" value="1"/>
</dbReference>
<dbReference type="InterPro" id="IPR008630">
    <property type="entry name" value="Glyco_trans_34"/>
</dbReference>
<dbReference type="Gene3D" id="3.90.550.10">
    <property type="entry name" value="Spore Coat Polysaccharide Biosynthesis Protein SpsA, Chain A"/>
    <property type="match status" value="1"/>
</dbReference>
<keyword evidence="2" id="KW-0808">Transferase</keyword>
<reference evidence="3" key="1">
    <citation type="journal article" date="2020" name="Nature">
        <title>Giant virus diversity and host interactions through global metagenomics.</title>
        <authorList>
            <person name="Schulz F."/>
            <person name="Roux S."/>
            <person name="Paez-Espino D."/>
            <person name="Jungbluth S."/>
            <person name="Walsh D.A."/>
            <person name="Denef V.J."/>
            <person name="McMahon K.D."/>
            <person name="Konstantinidis K.T."/>
            <person name="Eloe-Fadrosh E.A."/>
            <person name="Kyrpides N.C."/>
            <person name="Woyke T."/>
        </authorList>
    </citation>
    <scope>NUCLEOTIDE SEQUENCE</scope>
    <source>
        <strain evidence="3">GVMAG-M-3300009187-29</strain>
    </source>
</reference>
<dbReference type="GO" id="GO:0000139">
    <property type="term" value="C:Golgi membrane"/>
    <property type="evidence" value="ECO:0007669"/>
    <property type="project" value="TreeGrafter"/>
</dbReference>